<evidence type="ECO:0000256" key="1">
    <source>
        <dbReference type="SAM" id="SignalP"/>
    </source>
</evidence>
<keyword evidence="1" id="KW-0732">Signal</keyword>
<accession>A0AAW8JFW8</accession>
<reference evidence="2" key="1">
    <citation type="submission" date="2023-08" db="EMBL/GenBank/DDBJ databases">
        <title>Emergence of clinically-relevant ST2 carbapenem-resistant Acinetobacter baumannii strains in hospital sewages in Zhejiang, East of China.</title>
        <authorList>
            <person name="Kaichao C."/>
            <person name="Zhang R."/>
        </authorList>
    </citation>
    <scope>NUCLEOTIDE SEQUENCE</scope>
    <source>
        <strain evidence="2">M-SY-60</strain>
    </source>
</reference>
<dbReference type="EMBL" id="JAVIDA010000008">
    <property type="protein sequence ID" value="MDQ9071354.1"/>
    <property type="molecule type" value="Genomic_DNA"/>
</dbReference>
<dbReference type="Gene3D" id="3.90.930.1">
    <property type="match status" value="1"/>
</dbReference>
<protein>
    <submittedName>
        <fullName evidence="2">Membrane-binding protein</fullName>
    </submittedName>
</protein>
<evidence type="ECO:0000313" key="2">
    <source>
        <dbReference type="EMBL" id="MDQ9071354.1"/>
    </source>
</evidence>
<proteinExistence type="predicted"/>
<dbReference type="PROSITE" id="PS51257">
    <property type="entry name" value="PROKAR_LIPOPROTEIN"/>
    <property type="match status" value="1"/>
</dbReference>
<feature type="signal peptide" evidence="1">
    <location>
        <begin position="1"/>
        <end position="19"/>
    </location>
</feature>
<evidence type="ECO:0000313" key="3">
    <source>
        <dbReference type="Proteomes" id="UP001243195"/>
    </source>
</evidence>
<feature type="chain" id="PRO_5043566751" evidence="1">
    <location>
        <begin position="20"/>
        <end position="224"/>
    </location>
</feature>
<organism evidence="2 3">
    <name type="scientific">Acinetobacter gerneri</name>
    <dbReference type="NCBI Taxonomy" id="202952"/>
    <lineage>
        <taxon>Bacteria</taxon>
        <taxon>Pseudomonadati</taxon>
        <taxon>Pseudomonadota</taxon>
        <taxon>Gammaproteobacteria</taxon>
        <taxon>Moraxellales</taxon>
        <taxon>Moraxellaceae</taxon>
        <taxon>Acinetobacter</taxon>
    </lineage>
</organism>
<comment type="caution">
    <text evidence="2">The sequence shown here is derived from an EMBL/GenBank/DDBJ whole genome shotgun (WGS) entry which is preliminary data.</text>
</comment>
<sequence>MNIKTIGFLGAMLGLSLTACTTLNQLPHSTQQVSSKIEKAPINQPIIAYFTASSADPDDEHSTEYSLTAEAKGYYRILLGRDDEGRFLVQDYYANSKKPQSLPFWIKDPEGLSSFKSIYVDGPVTILSENGETIFKATVQDYKPIGISQSFYRNGQLAQENDYESFGEVHQKLWYENGKPAADAVLNMEYQIIKAQFWNLQGELVTDDDEIQAIADAIEQKTAL</sequence>
<dbReference type="AlphaFoldDB" id="A0AAW8JFW8"/>
<dbReference type="RefSeq" id="WP_308955708.1">
    <property type="nucleotide sequence ID" value="NZ_JAVICY010000007.1"/>
</dbReference>
<dbReference type="Proteomes" id="UP001243195">
    <property type="component" value="Unassembled WGS sequence"/>
</dbReference>
<name>A0AAW8JFW8_9GAMM</name>
<gene>
    <name evidence="2" type="ORF">RFH51_07790</name>
</gene>